<evidence type="ECO:0000256" key="1">
    <source>
        <dbReference type="ARBA" id="ARBA00004651"/>
    </source>
</evidence>
<dbReference type="InterPro" id="IPR017969">
    <property type="entry name" value="Heavy-metal-associated_CS"/>
</dbReference>
<feature type="transmembrane region" description="Helical" evidence="18">
    <location>
        <begin position="435"/>
        <end position="457"/>
    </location>
</feature>
<gene>
    <name evidence="20" type="ORF">HFQ13_07060</name>
</gene>
<evidence type="ECO:0000256" key="18">
    <source>
        <dbReference type="RuleBase" id="RU362081"/>
    </source>
</evidence>
<dbReference type="SUPFAM" id="SSF55008">
    <property type="entry name" value="HMA, heavy metal-associated domain"/>
    <property type="match status" value="2"/>
</dbReference>
<dbReference type="FunFam" id="3.30.70.100:FF:000005">
    <property type="entry name" value="Copper-exporting P-type ATPase A"/>
    <property type="match status" value="2"/>
</dbReference>
<keyword evidence="6 18" id="KW-0812">Transmembrane</keyword>
<evidence type="ECO:0000256" key="16">
    <source>
        <dbReference type="ARBA" id="ARBA00023065"/>
    </source>
</evidence>
<keyword evidence="13" id="KW-1278">Translocase</keyword>
<keyword evidence="8" id="KW-0677">Repeat</keyword>
<dbReference type="PROSITE" id="PS01047">
    <property type="entry name" value="HMA_1"/>
    <property type="match status" value="2"/>
</dbReference>
<feature type="transmembrane region" description="Helical" evidence="18">
    <location>
        <begin position="179"/>
        <end position="203"/>
    </location>
</feature>
<dbReference type="NCBIfam" id="TIGR01511">
    <property type="entry name" value="ATPase-IB1_Cu"/>
    <property type="match status" value="1"/>
</dbReference>
<dbReference type="Pfam" id="PF00403">
    <property type="entry name" value="HMA"/>
    <property type="match status" value="2"/>
</dbReference>
<feature type="transmembrane region" description="Helical" evidence="18">
    <location>
        <begin position="215"/>
        <end position="232"/>
    </location>
</feature>
<dbReference type="Gene3D" id="2.70.150.10">
    <property type="entry name" value="Calcium-transporting ATPase, cytoplasmic transduction domain A"/>
    <property type="match status" value="1"/>
</dbReference>
<dbReference type="GO" id="GO:0005886">
    <property type="term" value="C:plasma membrane"/>
    <property type="evidence" value="ECO:0007669"/>
    <property type="project" value="UniProtKB-SubCell"/>
</dbReference>
<dbReference type="GO" id="GO:0060003">
    <property type="term" value="P:copper ion export"/>
    <property type="evidence" value="ECO:0007669"/>
    <property type="project" value="UniProtKB-ARBA"/>
</dbReference>
<dbReference type="GO" id="GO:0055070">
    <property type="term" value="P:copper ion homeostasis"/>
    <property type="evidence" value="ECO:0007669"/>
    <property type="project" value="TreeGrafter"/>
</dbReference>
<keyword evidence="9 18" id="KW-0547">Nucleotide-binding</keyword>
<dbReference type="SFLD" id="SFLDF00027">
    <property type="entry name" value="p-type_atpase"/>
    <property type="match status" value="1"/>
</dbReference>
<keyword evidence="4" id="KW-0813">Transport</keyword>
<dbReference type="Gene3D" id="3.40.50.1000">
    <property type="entry name" value="HAD superfamily/HAD-like"/>
    <property type="match status" value="1"/>
</dbReference>
<dbReference type="InterPro" id="IPR001757">
    <property type="entry name" value="P_typ_ATPase"/>
</dbReference>
<dbReference type="CDD" id="cd02094">
    <property type="entry name" value="P-type_ATPase_Cu-like"/>
    <property type="match status" value="1"/>
</dbReference>
<dbReference type="Gene3D" id="3.40.1110.10">
    <property type="entry name" value="Calcium-transporting ATPase, cytoplasmic domain N"/>
    <property type="match status" value="1"/>
</dbReference>
<evidence type="ECO:0000256" key="17">
    <source>
        <dbReference type="ARBA" id="ARBA00023136"/>
    </source>
</evidence>
<dbReference type="GO" id="GO:0016887">
    <property type="term" value="F:ATP hydrolysis activity"/>
    <property type="evidence" value="ECO:0007669"/>
    <property type="project" value="InterPro"/>
</dbReference>
<comment type="subcellular location">
    <subcellularLocation>
        <location evidence="1">Cell membrane</location>
        <topology evidence="1">Multi-pass membrane protein</topology>
    </subcellularLocation>
</comment>
<evidence type="ECO:0000256" key="14">
    <source>
        <dbReference type="ARBA" id="ARBA00022989"/>
    </source>
</evidence>
<dbReference type="PROSITE" id="PS50846">
    <property type="entry name" value="HMA_2"/>
    <property type="match status" value="2"/>
</dbReference>
<evidence type="ECO:0000256" key="13">
    <source>
        <dbReference type="ARBA" id="ARBA00022967"/>
    </source>
</evidence>
<comment type="similarity">
    <text evidence="2 18">Belongs to the cation transport ATPase (P-type) (TC 3.A.3) family. Type IB subfamily.</text>
</comment>
<dbReference type="EMBL" id="JAAXYO010000090">
    <property type="protein sequence ID" value="MBU2787962.1"/>
    <property type="molecule type" value="Genomic_DNA"/>
</dbReference>
<evidence type="ECO:0000313" key="21">
    <source>
        <dbReference type="Proteomes" id="UP001197378"/>
    </source>
</evidence>
<dbReference type="RefSeq" id="WP_215872611.1">
    <property type="nucleotide sequence ID" value="NZ_JAAXYO010000090.1"/>
</dbReference>
<dbReference type="AlphaFoldDB" id="A0AAE2YPW3"/>
<evidence type="ECO:0000256" key="3">
    <source>
        <dbReference type="ARBA" id="ARBA00012517"/>
    </source>
</evidence>
<dbReference type="FunFam" id="2.70.150.10:FF:000020">
    <property type="entry name" value="Copper-exporting P-type ATPase A"/>
    <property type="match status" value="1"/>
</dbReference>
<dbReference type="NCBIfam" id="TIGR00003">
    <property type="entry name" value="copper ion binding protein"/>
    <property type="match status" value="2"/>
</dbReference>
<feature type="domain" description="HMA" evidence="19">
    <location>
        <begin position="88"/>
        <end position="154"/>
    </location>
</feature>
<evidence type="ECO:0000256" key="10">
    <source>
        <dbReference type="ARBA" id="ARBA00022796"/>
    </source>
</evidence>
<evidence type="ECO:0000256" key="5">
    <source>
        <dbReference type="ARBA" id="ARBA00022475"/>
    </source>
</evidence>
<dbReference type="InterPro" id="IPR006122">
    <property type="entry name" value="HMA_Cu_ion-bd"/>
</dbReference>
<dbReference type="Pfam" id="PF00122">
    <property type="entry name" value="E1-E2_ATPase"/>
    <property type="match status" value="1"/>
</dbReference>
<dbReference type="InterPro" id="IPR023298">
    <property type="entry name" value="ATPase_P-typ_TM_dom_sf"/>
</dbReference>
<dbReference type="SUPFAM" id="SSF81665">
    <property type="entry name" value="Calcium ATPase, transmembrane domain M"/>
    <property type="match status" value="1"/>
</dbReference>
<dbReference type="SUPFAM" id="SSF56784">
    <property type="entry name" value="HAD-like"/>
    <property type="match status" value="1"/>
</dbReference>
<feature type="transmembrane region" description="Helical" evidence="18">
    <location>
        <begin position="253"/>
        <end position="275"/>
    </location>
</feature>
<dbReference type="InterPro" id="IPR036163">
    <property type="entry name" value="HMA_dom_sf"/>
</dbReference>
<dbReference type="SUPFAM" id="SSF81653">
    <property type="entry name" value="Calcium ATPase, transduction domain A"/>
    <property type="match status" value="1"/>
</dbReference>
<dbReference type="InterPro" id="IPR044492">
    <property type="entry name" value="P_typ_ATPase_HD_dom"/>
</dbReference>
<dbReference type="NCBIfam" id="TIGR01494">
    <property type="entry name" value="ATPase_P-type"/>
    <property type="match status" value="1"/>
</dbReference>
<dbReference type="InterPro" id="IPR059000">
    <property type="entry name" value="ATPase_P-type_domA"/>
</dbReference>
<dbReference type="EC" id="7.2.2.8" evidence="3"/>
<dbReference type="PROSITE" id="PS01229">
    <property type="entry name" value="COF_2"/>
    <property type="match status" value="1"/>
</dbReference>
<feature type="transmembrane region" description="Helical" evidence="18">
    <location>
        <begin position="463"/>
        <end position="484"/>
    </location>
</feature>
<dbReference type="Gene3D" id="3.30.70.100">
    <property type="match status" value="2"/>
</dbReference>
<evidence type="ECO:0000256" key="7">
    <source>
        <dbReference type="ARBA" id="ARBA00022723"/>
    </source>
</evidence>
<dbReference type="SFLD" id="SFLDG00002">
    <property type="entry name" value="C1.7:_P-type_atpase_like"/>
    <property type="match status" value="1"/>
</dbReference>
<dbReference type="Proteomes" id="UP001197378">
    <property type="component" value="Unassembled WGS sequence"/>
</dbReference>
<feature type="transmembrane region" description="Helical" evidence="18">
    <location>
        <begin position="281"/>
        <end position="300"/>
    </location>
</feature>
<dbReference type="InterPro" id="IPR023299">
    <property type="entry name" value="ATPase_P-typ_cyto_dom_N"/>
</dbReference>
<dbReference type="NCBIfam" id="TIGR01525">
    <property type="entry name" value="ATPase-IB_hvy"/>
    <property type="match status" value="1"/>
</dbReference>
<feature type="transmembrane region" description="Helical" evidence="18">
    <location>
        <begin position="768"/>
        <end position="790"/>
    </location>
</feature>
<dbReference type="PROSITE" id="PS00154">
    <property type="entry name" value="ATPASE_E1_E2"/>
    <property type="match status" value="1"/>
</dbReference>
<dbReference type="Pfam" id="PF00702">
    <property type="entry name" value="Hydrolase"/>
    <property type="match status" value="1"/>
</dbReference>
<keyword evidence="11 18" id="KW-0067">ATP-binding</keyword>
<evidence type="ECO:0000256" key="2">
    <source>
        <dbReference type="ARBA" id="ARBA00006024"/>
    </source>
</evidence>
<dbReference type="GO" id="GO:0005507">
    <property type="term" value="F:copper ion binding"/>
    <property type="evidence" value="ECO:0007669"/>
    <property type="project" value="InterPro"/>
</dbReference>
<keyword evidence="14 18" id="KW-1133">Transmembrane helix</keyword>
<feature type="transmembrane region" description="Helical" evidence="18">
    <location>
        <begin position="796"/>
        <end position="814"/>
    </location>
</feature>
<keyword evidence="21" id="KW-1185">Reference proteome</keyword>
<dbReference type="InterPro" id="IPR018303">
    <property type="entry name" value="ATPase_P-typ_P_site"/>
</dbReference>
<protein>
    <recommendedName>
        <fullName evidence="3">P-type Cu(+) transporter</fullName>
        <ecNumber evidence="3">7.2.2.8</ecNumber>
    </recommendedName>
</protein>
<dbReference type="InterPro" id="IPR008250">
    <property type="entry name" value="ATPase_P-typ_transduc_dom_A_sf"/>
</dbReference>
<dbReference type="GO" id="GO:0005524">
    <property type="term" value="F:ATP binding"/>
    <property type="evidence" value="ECO:0007669"/>
    <property type="project" value="UniProtKB-UniRule"/>
</dbReference>
<evidence type="ECO:0000256" key="9">
    <source>
        <dbReference type="ARBA" id="ARBA00022741"/>
    </source>
</evidence>
<dbReference type="InterPro" id="IPR006121">
    <property type="entry name" value="HMA_dom"/>
</dbReference>
<dbReference type="PANTHER" id="PTHR43520:SF8">
    <property type="entry name" value="P-TYPE CU(+) TRANSPORTER"/>
    <property type="match status" value="1"/>
</dbReference>
<evidence type="ECO:0000259" key="19">
    <source>
        <dbReference type="PROSITE" id="PS50846"/>
    </source>
</evidence>
<accession>A0AAE2YPW3</accession>
<name>A0AAE2YPW3_9PROT</name>
<dbReference type="InterPro" id="IPR027256">
    <property type="entry name" value="P-typ_ATPase_IB"/>
</dbReference>
<keyword evidence="16" id="KW-0406">Ion transport</keyword>
<sequence>MNDTLTPESIDKKIARTPSTQRLRVGVTGMTCASCSSRVERALNKVAGVEASVNLATETAEIQFDPAQTPAATVVAAIEKAGYGTLSAEAQLAVEGMTCASCSSRVERTLRRLPGVLEASVNLATERAQVRYLPASISVDEMIAAIQAAGYGARNLDHSEETEEGDHKAVLLHAMGRDVVLAISFALIILLLAMGSAFSPAFAAWLETNAPLPKFWEGVQFVLASVVLFWPGRRFFRPGWIAYRHLSPDMNSLVATGTGAAWLYSSLVLFVPFVFPASARHLYFDSAAVVIAAVLLGKYLEEIAKGRSSAAIRALLQLQTKTARRIDAQGQEEEVSVSQLRLGDHLLVRPGERIPADGRVLEGSAHVDEAMLSGEPIPQKREAGAEVFAGTFCQDGRLRIEVTRLGKDSVLAQIIALVESAQSGKLPIQGLADRVIRIFSPLVLAIALLSFLFWSLYSANVSLALATAVAVLVVACPCAMGLATPAAIMVGTGRAAELGVLFRKGSALEMLAGVDTVLFDKTGTVTRGRPTLVARGGAQEALVIAAAVERDSEHPIARAIVDAAPTPSQPVENFRVVPGQGVEGQLAGTQVRVGTREFLEQQNIAIPEDDELRSQEAAGATIVFVAQGNTYLGWLAVADALRPEAPAVCTALRQMGMNLALVTGDGETAAHRVAKQLGIEEVHARILPQDKAKIVQEVQAGGRRVAFIGDGINDAPALAQANVGIALASGTEIAMEAADVTLSHPDLGTLVTALRAARQTLGRIRGNLFWAFFYNILLIPLAAGVFLPWGLQLNPMLAGVAMGFSSIFVLGNSLRLRRIRAFVA</sequence>
<keyword evidence="12" id="KW-0460">Magnesium</keyword>
<keyword evidence="10" id="KW-0187">Copper transport</keyword>
<keyword evidence="15" id="KW-0186">Copper</keyword>
<dbReference type="GO" id="GO:0043682">
    <property type="term" value="F:P-type divalent copper transporter activity"/>
    <property type="evidence" value="ECO:0007669"/>
    <property type="project" value="TreeGrafter"/>
</dbReference>
<keyword evidence="17 18" id="KW-0472">Membrane</keyword>
<keyword evidence="5 18" id="KW-1003">Cell membrane</keyword>
<evidence type="ECO:0000256" key="11">
    <source>
        <dbReference type="ARBA" id="ARBA00022840"/>
    </source>
</evidence>
<evidence type="ECO:0000256" key="4">
    <source>
        <dbReference type="ARBA" id="ARBA00022448"/>
    </source>
</evidence>
<evidence type="ECO:0000256" key="12">
    <source>
        <dbReference type="ARBA" id="ARBA00022842"/>
    </source>
</evidence>
<dbReference type="CDD" id="cd00371">
    <property type="entry name" value="HMA"/>
    <property type="match status" value="2"/>
</dbReference>
<dbReference type="InterPro" id="IPR036412">
    <property type="entry name" value="HAD-like_sf"/>
</dbReference>
<evidence type="ECO:0000256" key="8">
    <source>
        <dbReference type="ARBA" id="ARBA00022737"/>
    </source>
</evidence>
<proteinExistence type="inferred from homology"/>
<feature type="domain" description="HMA" evidence="19">
    <location>
        <begin position="21"/>
        <end position="86"/>
    </location>
</feature>
<organism evidence="20 21">
    <name type="scientific">Igneacidithiobacillus copahuensis</name>
    <dbReference type="NCBI Taxonomy" id="2724909"/>
    <lineage>
        <taxon>Bacteria</taxon>
        <taxon>Pseudomonadati</taxon>
        <taxon>Pseudomonadota</taxon>
        <taxon>Acidithiobacillia</taxon>
        <taxon>Acidithiobacillales</taxon>
        <taxon>Acidithiobacillaceae</taxon>
        <taxon>Igneacidithiobacillus</taxon>
    </lineage>
</organism>
<dbReference type="PANTHER" id="PTHR43520">
    <property type="entry name" value="ATP7, ISOFORM B"/>
    <property type="match status" value="1"/>
</dbReference>
<dbReference type="SFLD" id="SFLDS00003">
    <property type="entry name" value="Haloacid_Dehalogenase"/>
    <property type="match status" value="1"/>
</dbReference>
<dbReference type="PRINTS" id="PR00119">
    <property type="entry name" value="CATATPASE"/>
</dbReference>
<evidence type="ECO:0000256" key="15">
    <source>
        <dbReference type="ARBA" id="ARBA00023008"/>
    </source>
</evidence>
<evidence type="ECO:0000256" key="6">
    <source>
        <dbReference type="ARBA" id="ARBA00022692"/>
    </source>
</evidence>
<dbReference type="InterPro" id="IPR023214">
    <property type="entry name" value="HAD_sf"/>
</dbReference>
<comment type="caution">
    <text evidence="20">The sequence shown here is derived from an EMBL/GenBank/DDBJ whole genome shotgun (WGS) entry which is preliminary data.</text>
</comment>
<dbReference type="GO" id="GO:0140581">
    <property type="term" value="F:P-type monovalent copper transporter activity"/>
    <property type="evidence" value="ECO:0007669"/>
    <property type="project" value="UniProtKB-EC"/>
</dbReference>
<dbReference type="PRINTS" id="PR00943">
    <property type="entry name" value="CUATPASE"/>
</dbReference>
<keyword evidence="7 18" id="KW-0479">Metal-binding</keyword>
<reference evidence="20" key="1">
    <citation type="journal article" date="2021" name="ISME J.">
        <title>Genomic evolution of the class Acidithiobacillia: deep-branching Proteobacteria living in extreme acidic conditions.</title>
        <authorList>
            <person name="Moya-Beltran A."/>
            <person name="Beard S."/>
            <person name="Rojas-Villalobos C."/>
            <person name="Issotta F."/>
            <person name="Gallardo Y."/>
            <person name="Ulloa R."/>
            <person name="Giaveno A."/>
            <person name="Degli Esposti M."/>
            <person name="Johnson D.B."/>
            <person name="Quatrini R."/>
        </authorList>
    </citation>
    <scope>NUCLEOTIDE SEQUENCE</scope>
    <source>
        <strain evidence="20">VAN18-1</strain>
    </source>
</reference>
<evidence type="ECO:0000313" key="20">
    <source>
        <dbReference type="EMBL" id="MBU2787962.1"/>
    </source>
</evidence>